<comment type="caution">
    <text evidence="18">The sequence shown here is derived from an EMBL/GenBank/DDBJ whole genome shotgun (WGS) entry which is preliminary data.</text>
</comment>
<evidence type="ECO:0000259" key="16">
    <source>
        <dbReference type="Pfam" id="PF04138"/>
    </source>
</evidence>
<keyword evidence="6" id="KW-0328">Glycosyltransferase</keyword>
<organism evidence="18 19">
    <name type="scientific">Mumia zhuanghuii</name>
    <dbReference type="NCBI Taxonomy" id="2585211"/>
    <lineage>
        <taxon>Bacteria</taxon>
        <taxon>Bacillati</taxon>
        <taxon>Actinomycetota</taxon>
        <taxon>Actinomycetes</taxon>
        <taxon>Propionibacteriales</taxon>
        <taxon>Nocardioidaceae</taxon>
        <taxon>Mumia</taxon>
    </lineage>
</organism>
<dbReference type="SUPFAM" id="SSF53448">
    <property type="entry name" value="Nucleotide-diphospho-sugar transferases"/>
    <property type="match status" value="1"/>
</dbReference>
<evidence type="ECO:0000256" key="1">
    <source>
        <dbReference type="ARBA" id="ARBA00004141"/>
    </source>
</evidence>
<evidence type="ECO:0000256" key="13">
    <source>
        <dbReference type="ARBA" id="ARBA00045097"/>
    </source>
</evidence>
<keyword evidence="9" id="KW-0256">Endoplasmic reticulum</keyword>
<dbReference type="AlphaFoldDB" id="A0A5C4MVU8"/>
<evidence type="ECO:0000256" key="11">
    <source>
        <dbReference type="ARBA" id="ARBA00022989"/>
    </source>
</evidence>
<evidence type="ECO:0000256" key="10">
    <source>
        <dbReference type="ARBA" id="ARBA00022968"/>
    </source>
</evidence>
<feature type="transmembrane region" description="Helical" evidence="14">
    <location>
        <begin position="330"/>
        <end position="350"/>
    </location>
</feature>
<dbReference type="GO" id="GO:0016020">
    <property type="term" value="C:membrane"/>
    <property type="evidence" value="ECO:0007669"/>
    <property type="project" value="UniProtKB-SubCell"/>
</dbReference>
<dbReference type="OrthoDB" id="2369748at2"/>
<dbReference type="EC" id="2.4.1.117" evidence="5"/>
<keyword evidence="10" id="KW-0735">Signal-anchor</keyword>
<evidence type="ECO:0000313" key="17">
    <source>
        <dbReference type="EMBL" id="TNC47547.1"/>
    </source>
</evidence>
<dbReference type="RefSeq" id="WP_139088057.1">
    <property type="nucleotide sequence ID" value="NZ_VDFR01000018.1"/>
</dbReference>
<keyword evidence="12 14" id="KW-0472">Membrane</keyword>
<dbReference type="Pfam" id="PF00535">
    <property type="entry name" value="Glycos_transf_2"/>
    <property type="match status" value="1"/>
</dbReference>
<protein>
    <recommendedName>
        <fullName evidence="5">dolichyl-phosphate beta-glucosyltransferase</fullName>
        <ecNumber evidence="5">2.4.1.117</ecNumber>
    </recommendedName>
</protein>
<dbReference type="EMBL" id="VDFR01000018">
    <property type="protein sequence ID" value="TNC50279.1"/>
    <property type="molecule type" value="Genomic_DNA"/>
</dbReference>
<accession>A0A5C4MVU8</accession>
<dbReference type="PANTHER" id="PTHR10859">
    <property type="entry name" value="GLYCOSYL TRANSFERASE"/>
    <property type="match status" value="1"/>
</dbReference>
<evidence type="ECO:0000256" key="6">
    <source>
        <dbReference type="ARBA" id="ARBA00022676"/>
    </source>
</evidence>
<comment type="catalytic activity">
    <reaction evidence="13">
        <text>a di-trans,poly-cis-dolichyl phosphate + UDP-alpha-D-glucose = a di-trans,poly-cis-dolichyl beta-D-glucosyl phosphate + UDP</text>
        <dbReference type="Rhea" id="RHEA:15401"/>
        <dbReference type="Rhea" id="RHEA-COMP:19498"/>
        <dbReference type="Rhea" id="RHEA-COMP:19502"/>
        <dbReference type="ChEBI" id="CHEBI:57525"/>
        <dbReference type="ChEBI" id="CHEBI:57683"/>
        <dbReference type="ChEBI" id="CHEBI:58223"/>
        <dbReference type="ChEBI" id="CHEBI:58885"/>
        <dbReference type="EC" id="2.4.1.117"/>
    </reaction>
    <physiologicalReaction direction="left-to-right" evidence="13">
        <dbReference type="Rhea" id="RHEA:15402"/>
    </physiologicalReaction>
</comment>
<name>A0A5C4MVU8_9ACTN</name>
<feature type="domain" description="Glycosyltransferase 2-like" evidence="15">
    <location>
        <begin position="10"/>
        <end position="175"/>
    </location>
</feature>
<dbReference type="EMBL" id="VDFR01000044">
    <property type="protein sequence ID" value="TNC47547.1"/>
    <property type="molecule type" value="Genomic_DNA"/>
</dbReference>
<evidence type="ECO:0000313" key="18">
    <source>
        <dbReference type="EMBL" id="TNC50279.1"/>
    </source>
</evidence>
<evidence type="ECO:0000256" key="5">
    <source>
        <dbReference type="ARBA" id="ARBA00012583"/>
    </source>
</evidence>
<dbReference type="GO" id="GO:0000271">
    <property type="term" value="P:polysaccharide biosynthetic process"/>
    <property type="evidence" value="ECO:0007669"/>
    <property type="project" value="InterPro"/>
</dbReference>
<dbReference type="CDD" id="cd04188">
    <property type="entry name" value="DPG_synthase"/>
    <property type="match status" value="1"/>
</dbReference>
<comment type="pathway">
    <text evidence="3">Protein modification; protein glycosylation.</text>
</comment>
<gene>
    <name evidence="18" type="ORF">FHE65_04220</name>
    <name evidence="17" type="ORF">FHE65_09540</name>
</gene>
<comment type="subcellular location">
    <subcellularLocation>
        <location evidence="2">Endoplasmic reticulum membrane</location>
        <topology evidence="2">Single-pass membrane protein</topology>
    </subcellularLocation>
    <subcellularLocation>
        <location evidence="1">Membrane</location>
        <topology evidence="1">Multi-pass membrane protein</topology>
    </subcellularLocation>
</comment>
<keyword evidence="11 14" id="KW-1133">Transmembrane helix</keyword>
<evidence type="ECO:0000256" key="3">
    <source>
        <dbReference type="ARBA" id="ARBA00004922"/>
    </source>
</evidence>
<dbReference type="InterPro" id="IPR035518">
    <property type="entry name" value="DPG_synthase"/>
</dbReference>
<proteinExistence type="inferred from homology"/>
<feature type="transmembrane region" description="Helical" evidence="14">
    <location>
        <begin position="264"/>
        <end position="285"/>
    </location>
</feature>
<dbReference type="Gene3D" id="3.90.550.10">
    <property type="entry name" value="Spore Coat Polysaccharide Biosynthesis Protein SpsA, Chain A"/>
    <property type="match status" value="1"/>
</dbReference>
<evidence type="ECO:0000256" key="14">
    <source>
        <dbReference type="SAM" id="Phobius"/>
    </source>
</evidence>
<dbReference type="GO" id="GO:0006487">
    <property type="term" value="P:protein N-linked glycosylation"/>
    <property type="evidence" value="ECO:0007669"/>
    <property type="project" value="TreeGrafter"/>
</dbReference>
<evidence type="ECO:0000313" key="19">
    <source>
        <dbReference type="Proteomes" id="UP000306740"/>
    </source>
</evidence>
<dbReference type="Proteomes" id="UP000306740">
    <property type="component" value="Unassembled WGS sequence"/>
</dbReference>
<dbReference type="InterPro" id="IPR029044">
    <property type="entry name" value="Nucleotide-diphossugar_trans"/>
</dbReference>
<comment type="similarity">
    <text evidence="4">Belongs to the glycosyltransferase 2 family.</text>
</comment>
<feature type="transmembrane region" description="Helical" evidence="14">
    <location>
        <begin position="356"/>
        <end position="376"/>
    </location>
</feature>
<evidence type="ECO:0000256" key="7">
    <source>
        <dbReference type="ARBA" id="ARBA00022679"/>
    </source>
</evidence>
<dbReference type="PANTHER" id="PTHR10859:SF91">
    <property type="entry name" value="DOLICHYL-PHOSPHATE BETA-GLUCOSYLTRANSFERASE"/>
    <property type="match status" value="1"/>
</dbReference>
<dbReference type="InterPro" id="IPR001173">
    <property type="entry name" value="Glyco_trans_2-like"/>
</dbReference>
<keyword evidence="8 14" id="KW-0812">Transmembrane</keyword>
<evidence type="ECO:0000256" key="2">
    <source>
        <dbReference type="ARBA" id="ARBA00004389"/>
    </source>
</evidence>
<dbReference type="InterPro" id="IPR007267">
    <property type="entry name" value="GtrA_DPMS_TM"/>
</dbReference>
<evidence type="ECO:0000259" key="15">
    <source>
        <dbReference type="Pfam" id="PF00535"/>
    </source>
</evidence>
<evidence type="ECO:0000256" key="4">
    <source>
        <dbReference type="ARBA" id="ARBA00006739"/>
    </source>
</evidence>
<evidence type="ECO:0000256" key="8">
    <source>
        <dbReference type="ARBA" id="ARBA00022692"/>
    </source>
</evidence>
<reference evidence="18 19" key="1">
    <citation type="submission" date="2019-05" db="EMBL/GenBank/DDBJ databases">
        <title>Mumia sp. nov., isolated from the intestinal contents of plateau pika (Ochotona curzoniae) in the Qinghai-Tibet plateau of China.</title>
        <authorList>
            <person name="Tian Z."/>
        </authorList>
    </citation>
    <scope>NUCLEOTIDE SEQUENCE [LARGE SCALE GENOMIC DNA]</scope>
    <source>
        <strain evidence="19">527</strain>
        <strain evidence="18">Z527</strain>
    </source>
</reference>
<sequence>MNETSPVIDVVVPVLNEAHVLERSIRRLRTYLDVEVPFACRVVIADNGSTDGTAQVAEALAATLSGVTLVRIPERGRGRALATVWAHSDATVVAYMDVDLSTDLDALMPLVAPLLSGHSDVAIGTRLRRDARVVRGVKREVLSRGYNTLLRVVLGARFSDAQCGFKAVRADVARALLPYVEDTGWFFDTELLVLAERAGLRIAEVPVDWVDDPDSRVAIRSTVCDDLKGIARMARGLTTGRLDLEPVRHRLGRPPVATPVGIRIIRFGIVGVISTIAYAVLFLLARQVAPAQAANLFALVTTAIGNTAMNRHFTYQVTGTTRLARHHVQGLVAFACGWALTASALALTAGLGHTPLMEVGVLTAANILATVLRFVLLDRWVFRSATATPRTHELGLRPSARCISQSPATANERSAA</sequence>
<feature type="domain" description="GtrA/DPMS transmembrane" evidence="16">
    <location>
        <begin position="266"/>
        <end position="382"/>
    </location>
</feature>
<evidence type="ECO:0000256" key="9">
    <source>
        <dbReference type="ARBA" id="ARBA00022824"/>
    </source>
</evidence>
<evidence type="ECO:0000256" key="12">
    <source>
        <dbReference type="ARBA" id="ARBA00023136"/>
    </source>
</evidence>
<dbReference type="GO" id="GO:0004581">
    <property type="term" value="F:dolichyl-phosphate beta-glucosyltransferase activity"/>
    <property type="evidence" value="ECO:0007669"/>
    <property type="project" value="UniProtKB-EC"/>
</dbReference>
<dbReference type="Pfam" id="PF04138">
    <property type="entry name" value="GtrA_DPMS_TM"/>
    <property type="match status" value="1"/>
</dbReference>
<keyword evidence="7 18" id="KW-0808">Transferase</keyword>